<dbReference type="PROSITE" id="PS50088">
    <property type="entry name" value="ANK_REPEAT"/>
    <property type="match status" value="1"/>
</dbReference>
<dbReference type="SUPFAM" id="SSF48403">
    <property type="entry name" value="Ankyrin repeat"/>
    <property type="match status" value="1"/>
</dbReference>
<dbReference type="Proteomes" id="UP000597762">
    <property type="component" value="Unassembled WGS sequence"/>
</dbReference>
<dbReference type="Gene3D" id="1.25.40.20">
    <property type="entry name" value="Ankyrin repeat-containing domain"/>
    <property type="match status" value="1"/>
</dbReference>
<evidence type="ECO:0000313" key="3">
    <source>
        <dbReference type="Proteomes" id="UP000597762"/>
    </source>
</evidence>
<proteinExistence type="predicted"/>
<name>A0A812C250_ACAPH</name>
<feature type="repeat" description="ANK" evidence="1">
    <location>
        <begin position="704"/>
        <end position="738"/>
    </location>
</feature>
<dbReference type="PANTHER" id="PTHR16058:SF4">
    <property type="entry name" value="DOUBLE ZINC RIBBON AND ANKYRIN REPEAT-CONTAINING PROTEIN 1"/>
    <property type="match status" value="1"/>
</dbReference>
<gene>
    <name evidence="2" type="ORF">SPHA_29937</name>
</gene>
<sequence length="780" mass="86410">MRVPQAGKSKTIIDTNTKIALTCTDDAKVIIYYTINGTKPEPFQPRTTPGFCTIRYRNPIKLPSGKVTLKALAIAKDGVRESNVVSKTFDVEYVSSEEETKLEEDNSLAFQDEIAEEKVKLQMKRSAKNLQLSAKSAWKEVPPQKNVSQLMTSRSLDDGRKPQTSVRFLDERFTRKENSTSKPLHSTKCQLLETIADQLSASEWKGIPEPRKPPENSTQSLRLQKQTDFLKCVYCFADRPADPCAKFCNVCGKPVPPLPQNRLPPPEPGQMGLCLYCNSLVPLNTDSCVVCEGPIPVQNQPQASIKLSDRLVCFVCGTANPSNLFTCVLCDSKLSKETHLQKFPANEEFLFSAPGTNNNAKFLKCSKCLRINNIDARYCDWCGSQPNQSSCIQCSNCRANNHVMSTYCGGCGMVITPPYRNPNPNTSAALVTSGDNQWLPMSRNHNPMSRLMNSVATQTVGLFYPSQREIRKKEEEEAEKVAFEKQMRDRQPLLTAISPGRGYWRKQIEHICQHLKVHAQNCADFRALIAEPKMGKLVSGTVHEDAYELSLTLNFALWDPPPSMANGNLTVTPAREDYTSPYPDGNILESFRSESSQVSETTEDSATEKVMKTKKIRKMKSTKKTSENRLAPIDHKLLKEVGAKGGGEVSQVQQLIDEGADPNCTNKDGVPVLCVAVKNKHKDCIPVIVQAGAVINQKGPPSCHGNTALHQAVNLGPEGVDILEVLLRCGADMKKKNDRGETAYDLAIKSGYEVLSRRLVASLGQSQLEKLLRGKQTPLE</sequence>
<dbReference type="SMART" id="SM00248">
    <property type="entry name" value="ANK"/>
    <property type="match status" value="2"/>
</dbReference>
<evidence type="ECO:0000256" key="1">
    <source>
        <dbReference type="PROSITE-ProRule" id="PRU00023"/>
    </source>
</evidence>
<dbReference type="Pfam" id="PF13287">
    <property type="entry name" value="Fn3_assoc"/>
    <property type="match status" value="1"/>
</dbReference>
<dbReference type="Pfam" id="PF12796">
    <property type="entry name" value="Ank_2"/>
    <property type="match status" value="1"/>
</dbReference>
<dbReference type="PROSITE" id="PS50297">
    <property type="entry name" value="ANK_REP_REGION"/>
    <property type="match status" value="1"/>
</dbReference>
<dbReference type="OrthoDB" id="10033229at2759"/>
<evidence type="ECO:0000313" key="2">
    <source>
        <dbReference type="EMBL" id="CAE1255991.1"/>
    </source>
</evidence>
<dbReference type="InterPro" id="IPR002110">
    <property type="entry name" value="Ankyrin_rpt"/>
</dbReference>
<dbReference type="EMBL" id="CAHIKZ030001202">
    <property type="protein sequence ID" value="CAE1255991.1"/>
    <property type="molecule type" value="Genomic_DNA"/>
</dbReference>
<dbReference type="PANTHER" id="PTHR16058">
    <property type="entry name" value="DOUBLE ZINC RIBBON AND ANKYRIN REPEAT-CONTAINING PROTEIN 1"/>
    <property type="match status" value="1"/>
</dbReference>
<reference evidence="2" key="1">
    <citation type="submission" date="2021-01" db="EMBL/GenBank/DDBJ databases">
        <authorList>
            <person name="Li R."/>
            <person name="Bekaert M."/>
        </authorList>
    </citation>
    <scope>NUCLEOTIDE SEQUENCE</scope>
    <source>
        <strain evidence="2">Farmed</strain>
    </source>
</reference>
<dbReference type="AlphaFoldDB" id="A0A812C250"/>
<protein>
    <submittedName>
        <fullName evidence="2">Double zinc ribbon and ankyrin repeat-containing protein 1</fullName>
    </submittedName>
</protein>
<dbReference type="InterPro" id="IPR026876">
    <property type="entry name" value="Fn3_assoc_repeat"/>
</dbReference>
<dbReference type="InterPro" id="IPR036770">
    <property type="entry name" value="Ankyrin_rpt-contain_sf"/>
</dbReference>
<dbReference type="InterPro" id="IPR052481">
    <property type="entry name" value="DZAN1"/>
</dbReference>
<organism evidence="2 3">
    <name type="scientific">Acanthosepion pharaonis</name>
    <name type="common">Pharaoh cuttlefish</name>
    <name type="synonym">Sepia pharaonis</name>
    <dbReference type="NCBI Taxonomy" id="158019"/>
    <lineage>
        <taxon>Eukaryota</taxon>
        <taxon>Metazoa</taxon>
        <taxon>Spiralia</taxon>
        <taxon>Lophotrochozoa</taxon>
        <taxon>Mollusca</taxon>
        <taxon>Cephalopoda</taxon>
        <taxon>Coleoidea</taxon>
        <taxon>Decapodiformes</taxon>
        <taxon>Sepiida</taxon>
        <taxon>Sepiina</taxon>
        <taxon>Sepiidae</taxon>
        <taxon>Acanthosepion</taxon>
    </lineage>
</organism>
<comment type="caution">
    <text evidence="2">The sequence shown here is derived from an EMBL/GenBank/DDBJ whole genome shotgun (WGS) entry which is preliminary data.</text>
</comment>
<keyword evidence="1" id="KW-0040">ANK repeat</keyword>
<accession>A0A812C250</accession>
<keyword evidence="3" id="KW-1185">Reference proteome</keyword>